<dbReference type="RefSeq" id="WP_120699446.1">
    <property type="nucleotide sequence ID" value="NZ_RBDX01000027.1"/>
</dbReference>
<dbReference type="InterPro" id="IPR008930">
    <property type="entry name" value="Terpenoid_cyclase/PrenylTrfase"/>
</dbReference>
<dbReference type="Gene3D" id="1.50.10.20">
    <property type="match status" value="1"/>
</dbReference>
<evidence type="ECO:0000256" key="1">
    <source>
        <dbReference type="SAM" id="MobiDB-lite"/>
    </source>
</evidence>
<proteinExistence type="predicted"/>
<accession>A0A3A9WCM1</accession>
<comment type="caution">
    <text evidence="2">The sequence shown here is derived from an EMBL/GenBank/DDBJ whole genome shotgun (WGS) entry which is preliminary data.</text>
</comment>
<evidence type="ECO:0000313" key="4">
    <source>
        <dbReference type="Proteomes" id="UP000268652"/>
    </source>
</evidence>
<evidence type="ECO:0000313" key="5">
    <source>
        <dbReference type="Proteomes" id="UP000275024"/>
    </source>
</evidence>
<feature type="region of interest" description="Disordered" evidence="1">
    <location>
        <begin position="175"/>
        <end position="270"/>
    </location>
</feature>
<protein>
    <recommendedName>
        <fullName evidence="6">LPXTG cell wall anchor domain-containing protein</fullName>
    </recommendedName>
</protein>
<feature type="compositionally biased region" description="Low complexity" evidence="1">
    <location>
        <begin position="234"/>
        <end position="257"/>
    </location>
</feature>
<dbReference type="SUPFAM" id="SSF48239">
    <property type="entry name" value="Terpenoid cyclases/Protein prenyltransferases"/>
    <property type="match status" value="1"/>
</dbReference>
<evidence type="ECO:0008006" key="6">
    <source>
        <dbReference type="Google" id="ProtNLM"/>
    </source>
</evidence>
<reference evidence="4 5" key="1">
    <citation type="submission" date="2018-09" db="EMBL/GenBank/DDBJ databases">
        <title>Streptomyces sp. nov. DS1-2, an endophytic actinomycete isolated from roots of Dendrobium scabrilingue.</title>
        <authorList>
            <person name="Kuncharoen N."/>
            <person name="Kudo T."/>
            <person name="Ohkuma M."/>
            <person name="Yuki M."/>
            <person name="Tanasupawat S."/>
        </authorList>
    </citation>
    <scope>NUCLEOTIDE SEQUENCE [LARGE SCALE GENOMIC DNA]</scope>
    <source>
        <strain evidence="2 5">AZ1-7</strain>
        <strain evidence="3 4">DS1-2</strain>
    </source>
</reference>
<dbReference type="Proteomes" id="UP000275024">
    <property type="component" value="Unassembled WGS sequence"/>
</dbReference>
<dbReference type="OrthoDB" id="4842970at2"/>
<dbReference type="EMBL" id="RBDY01000025">
    <property type="protein sequence ID" value="RKN16894.1"/>
    <property type="molecule type" value="Genomic_DNA"/>
</dbReference>
<feature type="compositionally biased region" description="Gly residues" evidence="1">
    <location>
        <begin position="204"/>
        <end position="217"/>
    </location>
</feature>
<dbReference type="Proteomes" id="UP000268652">
    <property type="component" value="Unassembled WGS sequence"/>
</dbReference>
<dbReference type="AlphaFoldDB" id="A0A3A9WCM1"/>
<name>A0A3A9WCM1_9ACTN</name>
<sequence length="305" mass="30067">MSNQFTQSLAVLALDRTGELPDSAVDFLASTRCADGGFPLSPRRDPSRCTSDTDTTGMAVQALLAADRAADAEPGLDWLEGQQRENGGGFGYNAASAPNSNSTALAVQALRAGGRDEAADKGWLWLYSVQVGCGRAAVDRGAVGYLEPVANGMALRSTAQAMPALAGVALGDIDGAEATPDVEPIDCSTDPPPGATTGDTTEGGVEGGGVVGGGGEGQVVQGGTTTTGGGGGDATTTGGEASGSPASSTSSTSSPSTGGLGPEGHLASTGSSATEPLAWAAIGLLFTGAATYLLARHRGNRHPVS</sequence>
<keyword evidence="4" id="KW-1185">Reference proteome</keyword>
<evidence type="ECO:0000313" key="3">
    <source>
        <dbReference type="EMBL" id="RKN16894.1"/>
    </source>
</evidence>
<organism evidence="2 5">
    <name type="scientific">Streptomyces radicis</name>
    <dbReference type="NCBI Taxonomy" id="1750517"/>
    <lineage>
        <taxon>Bacteria</taxon>
        <taxon>Bacillati</taxon>
        <taxon>Actinomycetota</taxon>
        <taxon>Actinomycetes</taxon>
        <taxon>Kitasatosporales</taxon>
        <taxon>Streptomycetaceae</taxon>
        <taxon>Streptomyces</taxon>
    </lineage>
</organism>
<dbReference type="EMBL" id="RBDX01000027">
    <property type="protein sequence ID" value="RKN05386.1"/>
    <property type="molecule type" value="Genomic_DNA"/>
</dbReference>
<evidence type="ECO:0000313" key="2">
    <source>
        <dbReference type="EMBL" id="RKN05386.1"/>
    </source>
</evidence>
<gene>
    <name evidence="3" type="ORF">D7318_24945</name>
    <name evidence="2" type="ORF">D7319_25580</name>
</gene>